<feature type="domain" description="Helix-hairpin-helix DNA-binding motif class 1" evidence="2">
    <location>
        <begin position="171"/>
        <end position="190"/>
    </location>
</feature>
<dbReference type="InterPro" id="IPR051675">
    <property type="entry name" value="Endo/Exo/Phosphatase_dom_1"/>
</dbReference>
<feature type="domain" description="Helix-hairpin-helix DNA-binding motif class 1" evidence="2">
    <location>
        <begin position="141"/>
        <end position="160"/>
    </location>
</feature>
<name>A0A9X3MY32_9ACTN</name>
<dbReference type="GO" id="GO:0006281">
    <property type="term" value="P:DNA repair"/>
    <property type="evidence" value="ECO:0007669"/>
    <property type="project" value="InterPro"/>
</dbReference>
<evidence type="ECO:0000313" key="3">
    <source>
        <dbReference type="EMBL" id="MDA0163488.1"/>
    </source>
</evidence>
<organism evidence="3 4">
    <name type="scientific">Solirubrobacter ginsenosidimutans</name>
    <dbReference type="NCBI Taxonomy" id="490573"/>
    <lineage>
        <taxon>Bacteria</taxon>
        <taxon>Bacillati</taxon>
        <taxon>Actinomycetota</taxon>
        <taxon>Thermoleophilia</taxon>
        <taxon>Solirubrobacterales</taxon>
        <taxon>Solirubrobacteraceae</taxon>
        <taxon>Solirubrobacter</taxon>
    </lineage>
</organism>
<dbReference type="InterPro" id="IPR010994">
    <property type="entry name" value="RuvA_2-like"/>
</dbReference>
<dbReference type="Pfam" id="PF10531">
    <property type="entry name" value="SLBB"/>
    <property type="match status" value="1"/>
</dbReference>
<feature type="compositionally biased region" description="Low complexity" evidence="1">
    <location>
        <begin position="116"/>
        <end position="130"/>
    </location>
</feature>
<reference evidence="3" key="1">
    <citation type="submission" date="2022-10" db="EMBL/GenBank/DDBJ databases">
        <title>The WGS of Solirubrobacter ginsenosidimutans DSM 21036.</title>
        <authorList>
            <person name="Jiang Z."/>
        </authorList>
    </citation>
    <scope>NUCLEOTIDE SEQUENCE</scope>
    <source>
        <strain evidence="3">DSM 21036</strain>
    </source>
</reference>
<proteinExistence type="predicted"/>
<dbReference type="EMBL" id="JAPDOD010000025">
    <property type="protein sequence ID" value="MDA0163488.1"/>
    <property type="molecule type" value="Genomic_DNA"/>
</dbReference>
<comment type="caution">
    <text evidence="3">The sequence shown here is derived from an EMBL/GenBank/DDBJ whole genome shotgun (WGS) entry which is preliminary data.</text>
</comment>
<dbReference type="RefSeq" id="WP_270042733.1">
    <property type="nucleotide sequence ID" value="NZ_JAPDOD010000025.1"/>
</dbReference>
<dbReference type="GO" id="GO:0015627">
    <property type="term" value="C:type II protein secretion system complex"/>
    <property type="evidence" value="ECO:0007669"/>
    <property type="project" value="TreeGrafter"/>
</dbReference>
<dbReference type="SUPFAM" id="SSF47781">
    <property type="entry name" value="RuvA domain 2-like"/>
    <property type="match status" value="1"/>
</dbReference>
<evidence type="ECO:0000256" key="1">
    <source>
        <dbReference type="SAM" id="MobiDB-lite"/>
    </source>
</evidence>
<dbReference type="Proteomes" id="UP001149140">
    <property type="component" value="Unassembled WGS sequence"/>
</dbReference>
<keyword evidence="4" id="KW-1185">Reference proteome</keyword>
<dbReference type="PANTHER" id="PTHR21180:SF32">
    <property type="entry name" value="ENDONUCLEASE_EXONUCLEASE_PHOSPHATASE FAMILY DOMAIN-CONTAINING PROTEIN 1"/>
    <property type="match status" value="1"/>
</dbReference>
<feature type="region of interest" description="Disordered" evidence="1">
    <location>
        <begin position="115"/>
        <end position="134"/>
    </location>
</feature>
<dbReference type="PANTHER" id="PTHR21180">
    <property type="entry name" value="ENDONUCLEASE/EXONUCLEASE/PHOSPHATASE FAMILY DOMAIN-CONTAINING PROTEIN 1"/>
    <property type="match status" value="1"/>
</dbReference>
<evidence type="ECO:0000313" key="4">
    <source>
        <dbReference type="Proteomes" id="UP001149140"/>
    </source>
</evidence>
<dbReference type="GO" id="GO:0015628">
    <property type="term" value="P:protein secretion by the type II secretion system"/>
    <property type="evidence" value="ECO:0007669"/>
    <property type="project" value="TreeGrafter"/>
</dbReference>
<evidence type="ECO:0000259" key="2">
    <source>
        <dbReference type="SMART" id="SM00278"/>
    </source>
</evidence>
<accession>A0A9X3MY32</accession>
<sequence>MLDRDPRRLAAWAAAAVLIVLLSALYLARSRFASDPTPPPVAASIDVKSDGADDARVTVDVAGAVKHPGVYRLTSSQRIEDALKRAGGPTRRADLSQINRAAKLEDGRQVLVPVKASRSTSSAPSPTTPSQPLNLNTATLEQLDTLDGVGPTTAQKIIDFRIEHGGFGSVDELDQIPGIGEKRLAAFRESVRV</sequence>
<dbReference type="SMART" id="SM00278">
    <property type="entry name" value="HhH1"/>
    <property type="match status" value="2"/>
</dbReference>
<dbReference type="InterPro" id="IPR003583">
    <property type="entry name" value="Hlx-hairpin-Hlx_DNA-bd_motif"/>
</dbReference>
<gene>
    <name evidence="3" type="ORF">OM076_24660</name>
</gene>
<protein>
    <submittedName>
        <fullName evidence="3">Helix-hairpin-helix domain-containing protein</fullName>
    </submittedName>
</protein>
<dbReference type="InterPro" id="IPR019554">
    <property type="entry name" value="Soluble_ligand-bd"/>
</dbReference>
<dbReference type="Pfam" id="PF12836">
    <property type="entry name" value="HHH_3"/>
    <property type="match status" value="1"/>
</dbReference>
<dbReference type="AlphaFoldDB" id="A0A9X3MY32"/>
<dbReference type="Gene3D" id="1.10.150.320">
    <property type="entry name" value="Photosystem II 12 kDa extrinsic protein"/>
    <property type="match status" value="1"/>
</dbReference>
<dbReference type="GO" id="GO:0003677">
    <property type="term" value="F:DNA binding"/>
    <property type="evidence" value="ECO:0007669"/>
    <property type="project" value="InterPro"/>
</dbReference>
<dbReference type="Gene3D" id="3.10.560.10">
    <property type="entry name" value="Outer membrane lipoprotein wza domain like"/>
    <property type="match status" value="1"/>
</dbReference>